<dbReference type="EMBL" id="HACG01003970">
    <property type="protein sequence ID" value="CEK50835.1"/>
    <property type="molecule type" value="Transcribed_RNA"/>
</dbReference>
<organism evidence="2">
    <name type="scientific">Arion vulgaris</name>
    <dbReference type="NCBI Taxonomy" id="1028688"/>
    <lineage>
        <taxon>Eukaryota</taxon>
        <taxon>Metazoa</taxon>
        <taxon>Spiralia</taxon>
        <taxon>Lophotrochozoa</taxon>
        <taxon>Mollusca</taxon>
        <taxon>Gastropoda</taxon>
        <taxon>Heterobranchia</taxon>
        <taxon>Euthyneura</taxon>
        <taxon>Panpulmonata</taxon>
        <taxon>Eupulmonata</taxon>
        <taxon>Stylommatophora</taxon>
        <taxon>Helicina</taxon>
        <taxon>Arionoidea</taxon>
        <taxon>Arionidae</taxon>
        <taxon>Arion</taxon>
    </lineage>
</organism>
<evidence type="ECO:0000313" key="2">
    <source>
        <dbReference type="EMBL" id="CEK50835.1"/>
    </source>
</evidence>
<gene>
    <name evidence="2" type="primary">ORF11801</name>
</gene>
<feature type="region of interest" description="Disordered" evidence="1">
    <location>
        <begin position="1"/>
        <end position="38"/>
    </location>
</feature>
<protein>
    <submittedName>
        <fullName evidence="2">Uncharacterized protein</fullName>
    </submittedName>
</protein>
<proteinExistence type="predicted"/>
<name>A0A0B6Y5N9_9EUPU</name>
<sequence length="81" mass="9511">DEQPTSDKSEDSQENEDLEDNTATAKEEVEHIEIPSHLPKKQKELFKRIQQQQLLREKEWDKQETSKSAGETETKAEVDDW</sequence>
<feature type="compositionally biased region" description="Basic and acidic residues" evidence="1">
    <location>
        <begin position="25"/>
        <end position="34"/>
    </location>
</feature>
<accession>A0A0B6Y5N9</accession>
<evidence type="ECO:0000256" key="1">
    <source>
        <dbReference type="SAM" id="MobiDB-lite"/>
    </source>
</evidence>
<feature type="non-terminal residue" evidence="2">
    <location>
        <position position="1"/>
    </location>
</feature>
<feature type="compositionally biased region" description="Basic and acidic residues" evidence="1">
    <location>
        <begin position="1"/>
        <end position="11"/>
    </location>
</feature>
<feature type="non-terminal residue" evidence="2">
    <location>
        <position position="81"/>
    </location>
</feature>
<dbReference type="AlphaFoldDB" id="A0A0B6Y5N9"/>
<feature type="region of interest" description="Disordered" evidence="1">
    <location>
        <begin position="55"/>
        <end position="81"/>
    </location>
</feature>
<reference evidence="2" key="1">
    <citation type="submission" date="2014-12" db="EMBL/GenBank/DDBJ databases">
        <title>Insight into the proteome of Arion vulgaris.</title>
        <authorList>
            <person name="Aradska J."/>
            <person name="Bulat T."/>
            <person name="Smidak R."/>
            <person name="Sarate P."/>
            <person name="Gangsoo J."/>
            <person name="Sialana F."/>
            <person name="Bilban M."/>
            <person name="Lubec G."/>
        </authorList>
    </citation>
    <scope>NUCLEOTIDE SEQUENCE</scope>
    <source>
        <tissue evidence="2">Skin</tissue>
    </source>
</reference>